<dbReference type="EMBL" id="JBJJXI010000122">
    <property type="protein sequence ID" value="KAL3389959.1"/>
    <property type="molecule type" value="Genomic_DNA"/>
</dbReference>
<dbReference type="Proteomes" id="UP001627154">
    <property type="component" value="Unassembled WGS sequence"/>
</dbReference>
<evidence type="ECO:0000259" key="6">
    <source>
        <dbReference type="PROSITE" id="PS50089"/>
    </source>
</evidence>
<dbReference type="GO" id="GO:0005634">
    <property type="term" value="C:nucleus"/>
    <property type="evidence" value="ECO:0007669"/>
    <property type="project" value="UniProtKB-ARBA"/>
</dbReference>
<protein>
    <recommendedName>
        <fullName evidence="6">RING-type domain-containing protein</fullName>
    </recommendedName>
</protein>
<keyword evidence="1" id="KW-0479">Metal-binding</keyword>
<gene>
    <name evidence="7" type="ORF">TKK_015309</name>
</gene>
<dbReference type="PROSITE" id="PS50089">
    <property type="entry name" value="ZF_RING_2"/>
    <property type="match status" value="1"/>
</dbReference>
<evidence type="ECO:0000256" key="5">
    <source>
        <dbReference type="SAM" id="MobiDB-lite"/>
    </source>
</evidence>
<reference evidence="7 8" key="1">
    <citation type="journal article" date="2024" name="bioRxiv">
        <title>A reference genome for Trichogramma kaykai: A tiny desert-dwelling parasitoid wasp with competing sex-ratio distorters.</title>
        <authorList>
            <person name="Culotta J."/>
            <person name="Lindsey A.R."/>
        </authorList>
    </citation>
    <scope>NUCLEOTIDE SEQUENCE [LARGE SCALE GENOMIC DNA]</scope>
    <source>
        <strain evidence="7 8">KSX58</strain>
    </source>
</reference>
<organism evidence="7 8">
    <name type="scientific">Trichogramma kaykai</name>
    <dbReference type="NCBI Taxonomy" id="54128"/>
    <lineage>
        <taxon>Eukaryota</taxon>
        <taxon>Metazoa</taxon>
        <taxon>Ecdysozoa</taxon>
        <taxon>Arthropoda</taxon>
        <taxon>Hexapoda</taxon>
        <taxon>Insecta</taxon>
        <taxon>Pterygota</taxon>
        <taxon>Neoptera</taxon>
        <taxon>Endopterygota</taxon>
        <taxon>Hymenoptera</taxon>
        <taxon>Apocrita</taxon>
        <taxon>Proctotrupomorpha</taxon>
        <taxon>Chalcidoidea</taxon>
        <taxon>Trichogrammatidae</taxon>
        <taxon>Trichogramma</taxon>
    </lineage>
</organism>
<dbReference type="GO" id="GO:0008270">
    <property type="term" value="F:zinc ion binding"/>
    <property type="evidence" value="ECO:0007669"/>
    <property type="project" value="UniProtKB-KW"/>
</dbReference>
<dbReference type="InterPro" id="IPR001841">
    <property type="entry name" value="Znf_RING"/>
</dbReference>
<dbReference type="InterPro" id="IPR017907">
    <property type="entry name" value="Znf_RING_CS"/>
</dbReference>
<dbReference type="InterPro" id="IPR013083">
    <property type="entry name" value="Znf_RING/FYVE/PHD"/>
</dbReference>
<evidence type="ECO:0000256" key="1">
    <source>
        <dbReference type="ARBA" id="ARBA00022723"/>
    </source>
</evidence>
<evidence type="ECO:0000256" key="2">
    <source>
        <dbReference type="ARBA" id="ARBA00022771"/>
    </source>
</evidence>
<dbReference type="InterPro" id="IPR018957">
    <property type="entry name" value="Znf_C3HC4_RING-type"/>
</dbReference>
<dbReference type="SUPFAM" id="SSF57850">
    <property type="entry name" value="RING/U-box"/>
    <property type="match status" value="1"/>
</dbReference>
<feature type="domain" description="RING-type" evidence="6">
    <location>
        <begin position="206"/>
        <end position="242"/>
    </location>
</feature>
<comment type="caution">
    <text evidence="7">The sequence shown here is derived from an EMBL/GenBank/DDBJ whole genome shotgun (WGS) entry which is preliminary data.</text>
</comment>
<keyword evidence="3" id="KW-0862">Zinc</keyword>
<evidence type="ECO:0000313" key="8">
    <source>
        <dbReference type="Proteomes" id="UP001627154"/>
    </source>
</evidence>
<evidence type="ECO:0000256" key="3">
    <source>
        <dbReference type="ARBA" id="ARBA00022833"/>
    </source>
</evidence>
<feature type="region of interest" description="Disordered" evidence="5">
    <location>
        <begin position="18"/>
        <end position="73"/>
    </location>
</feature>
<proteinExistence type="predicted"/>
<dbReference type="PROSITE" id="PS00518">
    <property type="entry name" value="ZF_RING_1"/>
    <property type="match status" value="1"/>
</dbReference>
<keyword evidence="8" id="KW-1185">Reference proteome</keyword>
<accession>A0ABD2WBP3</accession>
<feature type="region of interest" description="Disordered" evidence="5">
    <location>
        <begin position="117"/>
        <end position="136"/>
    </location>
</feature>
<dbReference type="Pfam" id="PF00097">
    <property type="entry name" value="zf-C3HC4"/>
    <property type="match status" value="1"/>
</dbReference>
<evidence type="ECO:0000256" key="4">
    <source>
        <dbReference type="PROSITE-ProRule" id="PRU00175"/>
    </source>
</evidence>
<name>A0ABD2WBP3_9HYME</name>
<dbReference type="Gene3D" id="3.30.40.10">
    <property type="entry name" value="Zinc/RING finger domain, C3HC4 (zinc finger)"/>
    <property type="match status" value="1"/>
</dbReference>
<dbReference type="AlphaFoldDB" id="A0ABD2WBP3"/>
<sequence>MTLISAFIRIERLERDAPPAPVVEEVELSNPATPSSFANRDIEENVVYDFNEQPSTSRANSREEESDDDTPMLPSFVRAARLRRFLSSETLIEAETHDERSEADQIEEVAHSETAMEIETREIAQSNGTETDEERSEAEVEEVNSAFNRIEQMDEVAPAEQRTVVPAEQGAVASAEHAALAPVVLPRQAEIAPQRKKRKRGCKSKCLLCESKSRVQKLRPCGHRMCVPCIISLLRKTCPSCRVEIDTYLDPSLMGNELWELNLPLDWRSHILHLIRDLEYDLI</sequence>
<keyword evidence="2 4" id="KW-0863">Zinc-finger</keyword>
<evidence type="ECO:0000313" key="7">
    <source>
        <dbReference type="EMBL" id="KAL3389959.1"/>
    </source>
</evidence>